<dbReference type="AlphaFoldDB" id="A0A6G1GX07"/>
<sequence length="421" mass="46049">MPKVSDDIANCVFGAFNALPGKCKPRKRDDGTREWVPLSGIVLSTPSQNTKSEKPTRSLTCVAVATGMKCLPHSKLPRATGNVLHDWHAEILAIRAFNRFLLDECAALVASGLRSSAYVRWREDADGMNQAFQPFQIKEDVEIHMYCSEAPCGDASMELVMDSQNDATPWATPPLNNTSADPSANPDVRSALRGRGYFSELGVVRLKPSRSDSVPALSKSCSDKLALKQFTSLLSSTVSLLVLPSSAYLSTFTIPASQHNATAVTRCFGSKGRLSVISPSHSESWEGGYRFRPFLIRITSREFIHSRRSSPNPIPCNVTAVATPHFSSTLIGGVLQGRKQLDPRGATKVSRRSTWRAALEVAVSAGVPLVIEALKAESFKDMKSGESLNQRKEVKDDVRRLALRGWEENSGDENWSLEGEN</sequence>
<dbReference type="Proteomes" id="UP000800041">
    <property type="component" value="Unassembled WGS sequence"/>
</dbReference>
<dbReference type="PROSITE" id="PS50141">
    <property type="entry name" value="A_DEAMIN_EDITASE"/>
    <property type="match status" value="1"/>
</dbReference>
<keyword evidence="3" id="KW-1185">Reference proteome</keyword>
<dbReference type="GO" id="GO:0043829">
    <property type="term" value="F:tRNA-specific adenosine-37 deaminase activity"/>
    <property type="evidence" value="ECO:0007669"/>
    <property type="project" value="TreeGrafter"/>
</dbReference>
<organism evidence="2 3">
    <name type="scientific">Aulographum hederae CBS 113979</name>
    <dbReference type="NCBI Taxonomy" id="1176131"/>
    <lineage>
        <taxon>Eukaryota</taxon>
        <taxon>Fungi</taxon>
        <taxon>Dikarya</taxon>
        <taxon>Ascomycota</taxon>
        <taxon>Pezizomycotina</taxon>
        <taxon>Dothideomycetes</taxon>
        <taxon>Pleosporomycetidae</taxon>
        <taxon>Aulographales</taxon>
        <taxon>Aulographaceae</taxon>
    </lineage>
</organism>
<name>A0A6G1GX07_9PEZI</name>
<dbReference type="InterPro" id="IPR002466">
    <property type="entry name" value="A_deamin"/>
</dbReference>
<dbReference type="Pfam" id="PF02137">
    <property type="entry name" value="A_deamin"/>
    <property type="match status" value="1"/>
</dbReference>
<feature type="domain" description="A to I editase" evidence="1">
    <location>
        <begin position="63"/>
        <end position="271"/>
    </location>
</feature>
<reference evidence="2" key="1">
    <citation type="journal article" date="2020" name="Stud. Mycol.">
        <title>101 Dothideomycetes genomes: a test case for predicting lifestyles and emergence of pathogens.</title>
        <authorList>
            <person name="Haridas S."/>
            <person name="Albert R."/>
            <person name="Binder M."/>
            <person name="Bloem J."/>
            <person name="Labutti K."/>
            <person name="Salamov A."/>
            <person name="Andreopoulos B."/>
            <person name="Baker S."/>
            <person name="Barry K."/>
            <person name="Bills G."/>
            <person name="Bluhm B."/>
            <person name="Cannon C."/>
            <person name="Castanera R."/>
            <person name="Culley D."/>
            <person name="Daum C."/>
            <person name="Ezra D."/>
            <person name="Gonzalez J."/>
            <person name="Henrissat B."/>
            <person name="Kuo A."/>
            <person name="Liang C."/>
            <person name="Lipzen A."/>
            <person name="Lutzoni F."/>
            <person name="Magnuson J."/>
            <person name="Mondo S."/>
            <person name="Nolan M."/>
            <person name="Ohm R."/>
            <person name="Pangilinan J."/>
            <person name="Park H.-J."/>
            <person name="Ramirez L."/>
            <person name="Alfaro M."/>
            <person name="Sun H."/>
            <person name="Tritt A."/>
            <person name="Yoshinaga Y."/>
            <person name="Zwiers L.-H."/>
            <person name="Turgeon B."/>
            <person name="Goodwin S."/>
            <person name="Spatafora J."/>
            <person name="Crous P."/>
            <person name="Grigoriev I."/>
        </authorList>
    </citation>
    <scope>NUCLEOTIDE SEQUENCE</scope>
    <source>
        <strain evidence="2">CBS 113979</strain>
    </source>
</reference>
<dbReference type="GO" id="GO:0002100">
    <property type="term" value="P:tRNA wobble adenosine to inosine editing"/>
    <property type="evidence" value="ECO:0007669"/>
    <property type="project" value="InterPro"/>
</dbReference>
<evidence type="ECO:0000313" key="3">
    <source>
        <dbReference type="Proteomes" id="UP000800041"/>
    </source>
</evidence>
<gene>
    <name evidence="2" type="ORF">K402DRAFT_379641</name>
</gene>
<evidence type="ECO:0000313" key="2">
    <source>
        <dbReference type="EMBL" id="KAF1985289.1"/>
    </source>
</evidence>
<evidence type="ECO:0000259" key="1">
    <source>
        <dbReference type="PROSITE" id="PS50141"/>
    </source>
</evidence>
<dbReference type="SMART" id="SM00552">
    <property type="entry name" value="ADEAMc"/>
    <property type="match status" value="1"/>
</dbReference>
<proteinExistence type="predicted"/>
<dbReference type="PANTHER" id="PTHR47803:SF1">
    <property type="entry name" value="TRNA-SPECIFIC ADENOSINE DEAMINASE 1"/>
    <property type="match status" value="1"/>
</dbReference>
<protein>
    <recommendedName>
        <fullName evidence="1">A to I editase domain-containing protein</fullName>
    </recommendedName>
</protein>
<dbReference type="EMBL" id="ML977163">
    <property type="protein sequence ID" value="KAF1985289.1"/>
    <property type="molecule type" value="Genomic_DNA"/>
</dbReference>
<dbReference type="GO" id="GO:0003723">
    <property type="term" value="F:RNA binding"/>
    <property type="evidence" value="ECO:0007669"/>
    <property type="project" value="InterPro"/>
</dbReference>
<dbReference type="InterPro" id="IPR042935">
    <property type="entry name" value="Tad1"/>
</dbReference>
<dbReference type="OrthoDB" id="10268011at2759"/>
<accession>A0A6G1GX07</accession>
<dbReference type="PANTHER" id="PTHR47803">
    <property type="entry name" value="TRNA-SPECIFIC ADENOSINE DEAMINASE 1"/>
    <property type="match status" value="1"/>
</dbReference>